<dbReference type="FunFam" id="2.130.10.10:FF:000102">
    <property type="entry name" value="Actin-interacting protein 1"/>
    <property type="match status" value="1"/>
</dbReference>
<dbReference type="InterPro" id="IPR015943">
    <property type="entry name" value="WD40/YVTN_repeat-like_dom_sf"/>
</dbReference>
<dbReference type="SUPFAM" id="SSF50998">
    <property type="entry name" value="Quinoprotein alcohol dehydrogenase-like"/>
    <property type="match status" value="1"/>
</dbReference>
<evidence type="ECO:0008006" key="7">
    <source>
        <dbReference type="Google" id="ProtNLM"/>
    </source>
</evidence>
<evidence type="ECO:0000256" key="3">
    <source>
        <dbReference type="ARBA" id="ARBA00038366"/>
    </source>
</evidence>
<dbReference type="PROSITE" id="PS50082">
    <property type="entry name" value="WD_REPEATS_2"/>
    <property type="match status" value="5"/>
</dbReference>
<feature type="repeat" description="WD" evidence="4">
    <location>
        <begin position="238"/>
        <end position="279"/>
    </location>
</feature>
<proteinExistence type="inferred from homology"/>
<organism evidence="5 6">
    <name type="scientific">Glutinoglossum americanum</name>
    <dbReference type="NCBI Taxonomy" id="1670608"/>
    <lineage>
        <taxon>Eukaryota</taxon>
        <taxon>Fungi</taxon>
        <taxon>Dikarya</taxon>
        <taxon>Ascomycota</taxon>
        <taxon>Pezizomycotina</taxon>
        <taxon>Geoglossomycetes</taxon>
        <taxon>Geoglossales</taxon>
        <taxon>Geoglossaceae</taxon>
        <taxon>Glutinoglossum</taxon>
    </lineage>
</organism>
<evidence type="ECO:0000256" key="2">
    <source>
        <dbReference type="ARBA" id="ARBA00022737"/>
    </source>
</evidence>
<feature type="repeat" description="WD" evidence="4">
    <location>
        <begin position="552"/>
        <end position="586"/>
    </location>
</feature>
<dbReference type="EMBL" id="JAGHQL010000122">
    <property type="protein sequence ID" value="KAH0538118.1"/>
    <property type="molecule type" value="Genomic_DNA"/>
</dbReference>
<dbReference type="Pfam" id="PF19056">
    <property type="entry name" value="WD40_2"/>
    <property type="match status" value="1"/>
</dbReference>
<dbReference type="GO" id="GO:0030864">
    <property type="term" value="C:cortical actin cytoskeleton"/>
    <property type="evidence" value="ECO:0007669"/>
    <property type="project" value="TreeGrafter"/>
</dbReference>
<dbReference type="PANTHER" id="PTHR19856:SF0">
    <property type="entry name" value="WD REPEAT-CONTAINING PROTEIN 1"/>
    <property type="match status" value="1"/>
</dbReference>
<dbReference type="Gene3D" id="2.130.10.10">
    <property type="entry name" value="YVTN repeat-like/Quinoprotein amine dehydrogenase"/>
    <property type="match status" value="2"/>
</dbReference>
<dbReference type="PROSITE" id="PS50294">
    <property type="entry name" value="WD_REPEATS_REGION"/>
    <property type="match status" value="5"/>
</dbReference>
<dbReference type="SMART" id="SM00320">
    <property type="entry name" value="WD40"/>
    <property type="match status" value="11"/>
</dbReference>
<dbReference type="InterPro" id="IPR011047">
    <property type="entry name" value="Quinoprotein_ADH-like_sf"/>
</dbReference>
<accession>A0A9P8I5S6</accession>
<keyword evidence="1 4" id="KW-0853">WD repeat</keyword>
<dbReference type="SUPFAM" id="SSF50978">
    <property type="entry name" value="WD40 repeat-like"/>
    <property type="match status" value="1"/>
</dbReference>
<dbReference type="GO" id="GO:0051015">
    <property type="term" value="F:actin filament binding"/>
    <property type="evidence" value="ECO:0007669"/>
    <property type="project" value="TreeGrafter"/>
</dbReference>
<dbReference type="OrthoDB" id="2306at2759"/>
<evidence type="ECO:0000313" key="6">
    <source>
        <dbReference type="Proteomes" id="UP000698800"/>
    </source>
</evidence>
<comment type="similarity">
    <text evidence="3">Belongs to the WD repeat AIP1 family.</text>
</comment>
<dbReference type="InterPro" id="IPR036322">
    <property type="entry name" value="WD40_repeat_dom_sf"/>
</dbReference>
<sequence length="632" mass="67623">MPILTGIDQPDLKGILSSSKAMQMQFGRRLRVHLVGNPRNSPLISKASELLTRIDNPPISTQYTGHLATTSVAKFAPSGFYVASGDVSGMVRVWDCVGEGATKGEYQIISGRINDIAWDGDSQRIIAVGDGKQRFGHCITYDSGNSVGEISGHGAQINAVAIRQQRPLRAATASNDTNVVFFHGAPFRFNNSLVNEHVNSIYGIEFSPDGSLLVSVGADKRIWLYDGKTGEPKGQIGEGEHKGSIFGISWARDSKKFVTASADQTVKIWDVESGKAARSWKFGEEGVVNISHHQVGVVWPAGRSDGLIMSLNLDGDLNYLTEGKETPTRVVQGNQGNITAIIADGGAKGNAETIWTGSYEGRICRWDISTGLAEKADGQSHRNQVTGFTASENHGGRIYSVGWDDTLRTIDPSSNTFVGTATKVDGQPNGITILTKKGPVIIVATHKALELYDSNSQKLSEVTTKYGPTAIAAIDVSGETQVAVGGDDNSMHIYNFSAPATVTLKVSLKPHMSPITCLSYSPSPSPHLAVGTSSGAILVYNASDYNIAAIRWSEHTGRVISIAWNPAGTHAVSGGLDTNVFVWSLEKQWKRIKAVNAHKGGVNGVVWIDDGKRVASVGWDAAVKVWKVEGLA</sequence>
<feature type="repeat" description="WD" evidence="4">
    <location>
        <begin position="595"/>
        <end position="632"/>
    </location>
</feature>
<keyword evidence="6" id="KW-1185">Reference proteome</keyword>
<evidence type="ECO:0000256" key="1">
    <source>
        <dbReference type="ARBA" id="ARBA00022574"/>
    </source>
</evidence>
<keyword evidence="2" id="KW-0677">Repeat</keyword>
<protein>
    <recommendedName>
        <fullName evidence="7">Anaphase-promoting complex subunit 4 WD40 domain-containing protein</fullName>
    </recommendedName>
</protein>
<dbReference type="PANTHER" id="PTHR19856">
    <property type="entry name" value="WD-REPEATCONTAINING PROTEIN WDR1"/>
    <property type="match status" value="1"/>
</dbReference>
<comment type="caution">
    <text evidence="5">The sequence shown here is derived from an EMBL/GenBank/DDBJ whole genome shotgun (WGS) entry which is preliminary data.</text>
</comment>
<dbReference type="InterPro" id="IPR001680">
    <property type="entry name" value="WD40_rpt"/>
</dbReference>
<dbReference type="FunFam" id="2.130.10.10:FF:000167">
    <property type="entry name" value="Actin-interacting protein 1"/>
    <property type="match status" value="1"/>
</dbReference>
<name>A0A9P8I5S6_9PEZI</name>
<reference evidence="5" key="1">
    <citation type="submission" date="2021-03" db="EMBL/GenBank/DDBJ databases">
        <title>Comparative genomics and phylogenomic investigation of the class Geoglossomycetes provide insights into ecological specialization and systematics.</title>
        <authorList>
            <person name="Melie T."/>
            <person name="Pirro S."/>
            <person name="Miller A.N."/>
            <person name="Quandt A."/>
        </authorList>
    </citation>
    <scope>NUCLEOTIDE SEQUENCE</scope>
    <source>
        <strain evidence="5">GBOQ0MN5Z8</strain>
    </source>
</reference>
<dbReference type="Proteomes" id="UP000698800">
    <property type="component" value="Unassembled WGS sequence"/>
</dbReference>
<evidence type="ECO:0000313" key="5">
    <source>
        <dbReference type="EMBL" id="KAH0538118.1"/>
    </source>
</evidence>
<gene>
    <name evidence="5" type="ORF">FGG08_005280</name>
</gene>
<feature type="repeat" description="WD" evidence="4">
    <location>
        <begin position="194"/>
        <end position="235"/>
    </location>
</feature>
<evidence type="ECO:0000256" key="4">
    <source>
        <dbReference type="PROSITE-ProRule" id="PRU00221"/>
    </source>
</evidence>
<feature type="repeat" description="WD" evidence="4">
    <location>
        <begin position="63"/>
        <end position="95"/>
    </location>
</feature>
<dbReference type="Pfam" id="PF00400">
    <property type="entry name" value="WD40"/>
    <property type="match status" value="4"/>
</dbReference>
<dbReference type="GO" id="GO:0030042">
    <property type="term" value="P:actin filament depolymerization"/>
    <property type="evidence" value="ECO:0007669"/>
    <property type="project" value="TreeGrafter"/>
</dbReference>
<dbReference type="AlphaFoldDB" id="A0A9P8I5S6"/>